<name>A0ABQ9I4L0_9NEOP</name>
<evidence type="ECO:0000256" key="1">
    <source>
        <dbReference type="SAM" id="MobiDB-lite"/>
    </source>
</evidence>
<feature type="region of interest" description="Disordered" evidence="1">
    <location>
        <begin position="440"/>
        <end position="475"/>
    </location>
</feature>
<gene>
    <name evidence="2" type="ORF">PR048_010397</name>
</gene>
<comment type="caution">
    <text evidence="2">The sequence shown here is derived from an EMBL/GenBank/DDBJ whole genome shotgun (WGS) entry which is preliminary data.</text>
</comment>
<dbReference type="EMBL" id="JARBHB010000003">
    <property type="protein sequence ID" value="KAJ8890888.1"/>
    <property type="molecule type" value="Genomic_DNA"/>
</dbReference>
<sequence length="1162" mass="128338">MLRGHDKIDVKHVYTEVDFAIGSQFIRHVLDDSYPIADLQGNKCGWSSARIKGRGKLEYHEKSRRPASSSGTILTSKNPGVTRPGIEHGSHRWEASRLTAEPPRPLTVNQLYTVNVQRKRENHLARGERRNFRVSSYRGSRGRGGVVVRLLASHRSEPGSNTGRAAPRFSHAELSWTMPLVCGICVYPALSFLLYTYLVSPSSALKTSLEEPPKPLHSLTCVKHDELLLSITVTGFELSTLYFVIDCGAEIDVHVMVVCTVVQSLRGLVRCRPHGASLIHHTFRSTPENIYIVAAVAMEHVAQRTNHAFPDLPHPVALVAAASRGNTPRFCSYTARNRGKRGELLNLLFQTAGRGRRWLSGYTARLPPRRTGFNPRPPSHSEIFASGNRAGRCLCSASFLGDLPFPPYFHIGAAPLSFHFTLINSHDVVFKSRPNITTQAVGGARMKGRGKRESPEKTRLPTTSSGTIPTCENPVTRPGIETSSQWWEASPQCKMMHFHESAPTICVPFQFVLLVNVLFPLLPLFRIQEWMAAHAGMFTSTLLLSDAIRLNSPAPVLDCQVMAGVPRLIAKSSGVVMWRRSGSTRGDQLIAKPRGAVGCVPPFGVGDSGFESRRPDGMRTRIFHSVSPRGKIHRSRLDMRREPPGKKGVGVFAGLARGGGGGRRREAVSSLEAVSAATHSRKFRRRLPTVFARAMELPPPPQWLQPLSGALHPLAPHASIFPCPPGTTSGGVCLAKVRGGLVTKREILSSREICQRDAIFGCDTGRATTSASQEMPDSSSPPPPPVSLIPQDIQFLKILSGWKRERNGNFYLKLRTSYNSPPSESFIGGPSVHFARRSPKKATAAWLKIVWHQRTTDNNATRVSFLASVSVKTFRFVSLTKQDCGYPCTVDQRLEAKQQTEESYLSKVEIKIIQHHIHLLIQFICIRVRRLDTALRGSRAPGQALSRGILLQQHPKFLDVFSHLRLKSSGSNISSRPVSNNVAAAVKYCKCALADCLRCIRGRWWSLDAAAPKLHATWCCSYVCTDTYQPGLRGTHLRRRGGTAQTLSASVHWPIASDVLEDAGGLSMPPRRNCTLRGAAATCALIRISQVFEERICGAAAALRRHCPQRERYWNWPASSEAVLLSNKSTNEDACNVGNKSPSPRPPSTLSVRFRYNERKAW</sequence>
<reference evidence="2 3" key="1">
    <citation type="submission" date="2023-02" db="EMBL/GenBank/DDBJ databases">
        <title>LHISI_Scaffold_Assembly.</title>
        <authorList>
            <person name="Stuart O.P."/>
            <person name="Cleave R."/>
            <person name="Magrath M.J.L."/>
            <person name="Mikheyev A.S."/>
        </authorList>
    </citation>
    <scope>NUCLEOTIDE SEQUENCE [LARGE SCALE GENOMIC DNA]</scope>
    <source>
        <strain evidence="2">Daus_M_001</strain>
        <tissue evidence="2">Leg muscle</tissue>
    </source>
</reference>
<evidence type="ECO:0000313" key="3">
    <source>
        <dbReference type="Proteomes" id="UP001159363"/>
    </source>
</evidence>
<feature type="region of interest" description="Disordered" evidence="1">
    <location>
        <begin position="56"/>
        <end position="100"/>
    </location>
</feature>
<protein>
    <submittedName>
        <fullName evidence="2">Uncharacterized protein</fullName>
    </submittedName>
</protein>
<evidence type="ECO:0000313" key="2">
    <source>
        <dbReference type="EMBL" id="KAJ8890888.1"/>
    </source>
</evidence>
<proteinExistence type="predicted"/>
<keyword evidence="3" id="KW-1185">Reference proteome</keyword>
<accession>A0ABQ9I4L0</accession>
<dbReference type="Proteomes" id="UP001159363">
    <property type="component" value="Chromosome 3"/>
</dbReference>
<organism evidence="2 3">
    <name type="scientific">Dryococelus australis</name>
    <dbReference type="NCBI Taxonomy" id="614101"/>
    <lineage>
        <taxon>Eukaryota</taxon>
        <taxon>Metazoa</taxon>
        <taxon>Ecdysozoa</taxon>
        <taxon>Arthropoda</taxon>
        <taxon>Hexapoda</taxon>
        <taxon>Insecta</taxon>
        <taxon>Pterygota</taxon>
        <taxon>Neoptera</taxon>
        <taxon>Polyneoptera</taxon>
        <taxon>Phasmatodea</taxon>
        <taxon>Verophasmatodea</taxon>
        <taxon>Anareolatae</taxon>
        <taxon>Phasmatidae</taxon>
        <taxon>Eurycanthinae</taxon>
        <taxon>Dryococelus</taxon>
    </lineage>
</organism>
<feature type="compositionally biased region" description="Basic and acidic residues" evidence="1">
    <location>
        <begin position="85"/>
        <end position="95"/>
    </location>
</feature>
<feature type="compositionally biased region" description="Polar residues" evidence="1">
    <location>
        <begin position="460"/>
        <end position="470"/>
    </location>
</feature>
<feature type="compositionally biased region" description="Polar residues" evidence="1">
    <location>
        <begin position="66"/>
        <end position="79"/>
    </location>
</feature>